<dbReference type="Proteomes" id="UP001501074">
    <property type="component" value="Unassembled WGS sequence"/>
</dbReference>
<dbReference type="CDD" id="cd06558">
    <property type="entry name" value="crotonase-like"/>
    <property type="match status" value="1"/>
</dbReference>
<dbReference type="PANTHER" id="PTHR43176:SF3">
    <property type="entry name" value="3-HYDROXYISOBUTYRYL-COA HYDROLASE, MITOCHONDRIAL"/>
    <property type="match status" value="1"/>
</dbReference>
<dbReference type="PANTHER" id="PTHR43176">
    <property type="entry name" value="3-HYDROXYISOBUTYRYL-COA HYDROLASE-RELATED"/>
    <property type="match status" value="1"/>
</dbReference>
<dbReference type="EC" id="3.1.2.4" evidence="2"/>
<protein>
    <recommendedName>
        <fullName evidence="2">3-hydroxyisobutyryl-CoA hydrolase</fullName>
        <ecNumber evidence="2">3.1.2.4</ecNumber>
    </recommendedName>
</protein>
<dbReference type="RefSeq" id="WP_231488149.1">
    <property type="nucleotide sequence ID" value="NZ_BAAAZO010000014.1"/>
</dbReference>
<feature type="domain" description="Enoyl-CoA hydratase/isomerase" evidence="4">
    <location>
        <begin position="18"/>
        <end position="339"/>
    </location>
</feature>
<reference evidence="6" key="1">
    <citation type="journal article" date="2019" name="Int. J. Syst. Evol. Microbiol.">
        <title>The Global Catalogue of Microorganisms (GCM) 10K type strain sequencing project: providing services to taxonomists for standard genome sequencing and annotation.</title>
        <authorList>
            <consortium name="The Broad Institute Genomics Platform"/>
            <consortium name="The Broad Institute Genome Sequencing Center for Infectious Disease"/>
            <person name="Wu L."/>
            <person name="Ma J."/>
        </authorList>
    </citation>
    <scope>NUCLEOTIDE SEQUENCE [LARGE SCALE GENOMIC DNA]</scope>
    <source>
        <strain evidence="6">JCM 16902</strain>
    </source>
</reference>
<evidence type="ECO:0000256" key="2">
    <source>
        <dbReference type="ARBA" id="ARBA00011915"/>
    </source>
</evidence>
<dbReference type="EMBL" id="BAAAZO010000014">
    <property type="protein sequence ID" value="GAA3641279.1"/>
    <property type="molecule type" value="Genomic_DNA"/>
</dbReference>
<dbReference type="InterPro" id="IPR032259">
    <property type="entry name" value="HIBYL-CoA-H"/>
</dbReference>
<gene>
    <name evidence="5" type="ORF">GCM10022223_70610</name>
</gene>
<dbReference type="InterPro" id="IPR045004">
    <property type="entry name" value="ECH_dom"/>
</dbReference>
<dbReference type="NCBIfam" id="NF004127">
    <property type="entry name" value="PRK05617.1"/>
    <property type="match status" value="1"/>
</dbReference>
<evidence type="ECO:0000256" key="1">
    <source>
        <dbReference type="ARBA" id="ARBA00001709"/>
    </source>
</evidence>
<dbReference type="Gene3D" id="3.90.226.10">
    <property type="entry name" value="2-enoyl-CoA Hydratase, Chain A, domain 1"/>
    <property type="match status" value="1"/>
</dbReference>
<evidence type="ECO:0000313" key="5">
    <source>
        <dbReference type="EMBL" id="GAA3641279.1"/>
    </source>
</evidence>
<comment type="caution">
    <text evidence="5">The sequence shown here is derived from an EMBL/GenBank/DDBJ whole genome shotgun (WGS) entry which is preliminary data.</text>
</comment>
<comment type="catalytic activity">
    <reaction evidence="1">
        <text>3-hydroxy-2-methylpropanoyl-CoA + H2O = 3-hydroxy-2-methylpropanoate + CoA + H(+)</text>
        <dbReference type="Rhea" id="RHEA:20888"/>
        <dbReference type="ChEBI" id="CHEBI:11805"/>
        <dbReference type="ChEBI" id="CHEBI:15377"/>
        <dbReference type="ChEBI" id="CHEBI:15378"/>
        <dbReference type="ChEBI" id="CHEBI:57287"/>
        <dbReference type="ChEBI" id="CHEBI:57340"/>
        <dbReference type="EC" id="3.1.2.4"/>
    </reaction>
</comment>
<evidence type="ECO:0000313" key="6">
    <source>
        <dbReference type="Proteomes" id="UP001501074"/>
    </source>
</evidence>
<evidence type="ECO:0000256" key="3">
    <source>
        <dbReference type="ARBA" id="ARBA00022801"/>
    </source>
</evidence>
<keyword evidence="6" id="KW-1185">Reference proteome</keyword>
<dbReference type="SUPFAM" id="SSF52096">
    <property type="entry name" value="ClpP/crotonase"/>
    <property type="match status" value="1"/>
</dbReference>
<dbReference type="Pfam" id="PF16113">
    <property type="entry name" value="ECH_2"/>
    <property type="match status" value="1"/>
</dbReference>
<organism evidence="5 6">
    <name type="scientific">Kineosporia mesophila</name>
    <dbReference type="NCBI Taxonomy" id="566012"/>
    <lineage>
        <taxon>Bacteria</taxon>
        <taxon>Bacillati</taxon>
        <taxon>Actinomycetota</taxon>
        <taxon>Actinomycetes</taxon>
        <taxon>Kineosporiales</taxon>
        <taxon>Kineosporiaceae</taxon>
        <taxon>Kineosporia</taxon>
    </lineage>
</organism>
<evidence type="ECO:0000259" key="4">
    <source>
        <dbReference type="Pfam" id="PF16113"/>
    </source>
</evidence>
<accession>A0ABP7AV74</accession>
<dbReference type="InterPro" id="IPR029045">
    <property type="entry name" value="ClpP/crotonase-like_dom_sf"/>
</dbReference>
<proteinExistence type="predicted"/>
<sequence length="349" mass="37064">MPESHAPEAVRVIVQGRVGRITLTRPQAINALTHAMIRTIFASLLQWQDDPEIECVLLDGEGPRGFCAGGDIKAVSISTLIDGGDSARALWRDEYRMNAVLADYGKPVVSLLNGITYGGGVGLGCHAGPRVVTADSRLAMPETIIGLVPDVGGTWLLARAPGELGTHLALTGLPVGPADAILCGLADVHTPAGALPDLAHATSLKVVQDILGTWATAPEPGHLATDQEWIDRCYTGDDVAAIIERLEDDPAPAAQEAANVLLTRSPTSLQITLAAIRRCASLPGLRAALVQDYRMMSHSLDRDDVREGIRAQVVDKDRKPRWNPARVKDVDPAVVARAFTEAPGGDLTF</sequence>
<keyword evidence="3" id="KW-0378">Hydrolase</keyword>
<name>A0ABP7AV74_9ACTN</name>